<evidence type="ECO:0000313" key="2">
    <source>
        <dbReference type="EMBL" id="KAK5646346.1"/>
    </source>
</evidence>
<accession>A0AAN7VIZ0</accession>
<dbReference type="PRINTS" id="PR00180">
    <property type="entry name" value="CRETINALDHBP"/>
</dbReference>
<feature type="domain" description="CRAL-TRIO" evidence="1">
    <location>
        <begin position="90"/>
        <end position="257"/>
    </location>
</feature>
<dbReference type="SUPFAM" id="SSF46938">
    <property type="entry name" value="CRAL/TRIO N-terminal domain"/>
    <property type="match status" value="1"/>
</dbReference>
<dbReference type="EMBL" id="JAVRBK010000003">
    <property type="protein sequence ID" value="KAK5646346.1"/>
    <property type="molecule type" value="Genomic_DNA"/>
</dbReference>
<keyword evidence="3" id="KW-1185">Reference proteome</keyword>
<comment type="caution">
    <text evidence="2">The sequence shown here is derived from an EMBL/GenBank/DDBJ whole genome shotgun (WGS) entry which is preliminary data.</text>
</comment>
<reference evidence="2 3" key="1">
    <citation type="journal article" date="2024" name="Insects">
        <title>An Improved Chromosome-Level Genome Assembly of the Firefly Pyrocoelia pectoralis.</title>
        <authorList>
            <person name="Fu X."/>
            <person name="Meyer-Rochow V.B."/>
            <person name="Ballantyne L."/>
            <person name="Zhu X."/>
        </authorList>
    </citation>
    <scope>NUCLEOTIDE SEQUENCE [LARGE SCALE GENOMIC DNA]</scope>
    <source>
        <strain evidence="2">XCY_ONT2</strain>
    </source>
</reference>
<dbReference type="Proteomes" id="UP001329430">
    <property type="component" value="Chromosome 3"/>
</dbReference>
<protein>
    <recommendedName>
        <fullName evidence="1">CRAL-TRIO domain-containing protein</fullName>
    </recommendedName>
</protein>
<dbReference type="Gene3D" id="3.40.525.10">
    <property type="entry name" value="CRAL-TRIO lipid binding domain"/>
    <property type="match status" value="1"/>
</dbReference>
<dbReference type="InterPro" id="IPR036273">
    <property type="entry name" value="CRAL/TRIO_N_dom_sf"/>
</dbReference>
<name>A0AAN7VIZ0_9COLE</name>
<dbReference type="Gene3D" id="1.20.5.1200">
    <property type="entry name" value="Alpha-tocopherol transfer"/>
    <property type="match status" value="1"/>
</dbReference>
<dbReference type="SUPFAM" id="SSF52087">
    <property type="entry name" value="CRAL/TRIO domain"/>
    <property type="match status" value="1"/>
</dbReference>
<organism evidence="2 3">
    <name type="scientific">Pyrocoelia pectoralis</name>
    <dbReference type="NCBI Taxonomy" id="417401"/>
    <lineage>
        <taxon>Eukaryota</taxon>
        <taxon>Metazoa</taxon>
        <taxon>Ecdysozoa</taxon>
        <taxon>Arthropoda</taxon>
        <taxon>Hexapoda</taxon>
        <taxon>Insecta</taxon>
        <taxon>Pterygota</taxon>
        <taxon>Neoptera</taxon>
        <taxon>Endopterygota</taxon>
        <taxon>Coleoptera</taxon>
        <taxon>Polyphaga</taxon>
        <taxon>Elateriformia</taxon>
        <taxon>Elateroidea</taxon>
        <taxon>Lampyridae</taxon>
        <taxon>Lampyrinae</taxon>
        <taxon>Pyrocoelia</taxon>
    </lineage>
</organism>
<dbReference type="Gene3D" id="1.10.8.20">
    <property type="entry name" value="N-terminal domain of phosphatidylinositol transfer protein sec14p"/>
    <property type="match status" value="1"/>
</dbReference>
<dbReference type="GO" id="GO:1902936">
    <property type="term" value="F:phosphatidylinositol bisphosphate binding"/>
    <property type="evidence" value="ECO:0007669"/>
    <property type="project" value="TreeGrafter"/>
</dbReference>
<sequence length="310" mass="35988">MAIRKLCPELQEVAEKELFETPERIQDDLNHLREWLSKQPHLKVRSDDQSLITFLRGCKFSLQRAQEKLDYFYTSRTLLTEFFSKRDPYDPDIQEVLKYGATLPLPNTASPGGPRILLLRTGNLNPDKVPYHLFQKVYFMIMDILMQEDDNCVVSGFEIWSVAKNVTIRYAAQLTPAVMKRINSVAEKGYPLRIKNVYTTHCPSILESVYNLCKSLTSDKIGKRMFLYAEDNMDKFCERVPKGLHPTDFGGNNGSLEQLTEFWKKKVESYRNWFLQDEEYGTREDLRVGIPKTSDNLFGVEGTFRKLTVD</sequence>
<gene>
    <name evidence="2" type="ORF">RI129_004810</name>
</gene>
<dbReference type="Pfam" id="PF00650">
    <property type="entry name" value="CRAL_TRIO"/>
    <property type="match status" value="1"/>
</dbReference>
<dbReference type="AlphaFoldDB" id="A0AAN7VIZ0"/>
<evidence type="ECO:0000259" key="1">
    <source>
        <dbReference type="PROSITE" id="PS50191"/>
    </source>
</evidence>
<dbReference type="PANTHER" id="PTHR10174">
    <property type="entry name" value="ALPHA-TOCOPHEROL TRANSFER PROTEIN-RELATED"/>
    <property type="match status" value="1"/>
</dbReference>
<dbReference type="PROSITE" id="PS50191">
    <property type="entry name" value="CRAL_TRIO"/>
    <property type="match status" value="1"/>
</dbReference>
<dbReference type="InterPro" id="IPR036865">
    <property type="entry name" value="CRAL-TRIO_dom_sf"/>
</dbReference>
<dbReference type="GO" id="GO:0016020">
    <property type="term" value="C:membrane"/>
    <property type="evidence" value="ECO:0007669"/>
    <property type="project" value="TreeGrafter"/>
</dbReference>
<dbReference type="PANTHER" id="PTHR10174:SF216">
    <property type="entry name" value="CRAL-TRIO DOMAIN-CONTAINING PROTEIN-RELATED"/>
    <property type="match status" value="1"/>
</dbReference>
<dbReference type="CDD" id="cd00170">
    <property type="entry name" value="SEC14"/>
    <property type="match status" value="1"/>
</dbReference>
<evidence type="ECO:0000313" key="3">
    <source>
        <dbReference type="Proteomes" id="UP001329430"/>
    </source>
</evidence>
<proteinExistence type="predicted"/>
<dbReference type="InterPro" id="IPR001251">
    <property type="entry name" value="CRAL-TRIO_dom"/>
</dbReference>